<evidence type="ECO:0000313" key="3">
    <source>
        <dbReference type="Proteomes" id="UP001162131"/>
    </source>
</evidence>
<dbReference type="GO" id="GO:0009966">
    <property type="term" value="P:regulation of signal transduction"/>
    <property type="evidence" value="ECO:0007669"/>
    <property type="project" value="InterPro"/>
</dbReference>
<dbReference type="AlphaFoldDB" id="A0AAU9JK26"/>
<sequence>MYECLNIKNFSPRQFRIVYNLLAFSRFPRLGTKECAPISKGPSTIKLNQFFNYNMEVEKARENQERAALEERQKQDHRRGIQWDEEVIKEHDKERGTRMKVTEPKTPYNYMDIEEVNEEIRTEEVLNDASKELEKVRKKQEFEERRKQHYHGEISYAKQLLQQHKFDEELDEDEKFEDA</sequence>
<dbReference type="Proteomes" id="UP001162131">
    <property type="component" value="Unassembled WGS sequence"/>
</dbReference>
<evidence type="ECO:0000256" key="1">
    <source>
        <dbReference type="SAM" id="Coils"/>
    </source>
</evidence>
<proteinExistence type="predicted"/>
<dbReference type="GO" id="GO:0004864">
    <property type="term" value="F:protein phosphatase inhibitor activity"/>
    <property type="evidence" value="ECO:0007669"/>
    <property type="project" value="InterPro"/>
</dbReference>
<protein>
    <submittedName>
        <fullName evidence="2">Uncharacterized protein</fullName>
    </submittedName>
</protein>
<name>A0AAU9JK26_9CILI</name>
<dbReference type="InterPro" id="IPR007062">
    <property type="entry name" value="PPI-2"/>
</dbReference>
<comment type="caution">
    <text evidence="2">The sequence shown here is derived from an EMBL/GenBank/DDBJ whole genome shotgun (WGS) entry which is preliminary data.</text>
</comment>
<feature type="coiled-coil region" evidence="1">
    <location>
        <begin position="119"/>
        <end position="146"/>
    </location>
</feature>
<keyword evidence="1" id="KW-0175">Coiled coil</keyword>
<dbReference type="PANTHER" id="PTHR12398">
    <property type="entry name" value="PROTEIN PHOSPHATASE INHIBITOR"/>
    <property type="match status" value="1"/>
</dbReference>
<organism evidence="2 3">
    <name type="scientific">Blepharisma stoltei</name>
    <dbReference type="NCBI Taxonomy" id="1481888"/>
    <lineage>
        <taxon>Eukaryota</taxon>
        <taxon>Sar</taxon>
        <taxon>Alveolata</taxon>
        <taxon>Ciliophora</taxon>
        <taxon>Postciliodesmatophora</taxon>
        <taxon>Heterotrichea</taxon>
        <taxon>Heterotrichida</taxon>
        <taxon>Blepharismidae</taxon>
        <taxon>Blepharisma</taxon>
    </lineage>
</organism>
<dbReference type="Pfam" id="PF04979">
    <property type="entry name" value="IPP-2"/>
    <property type="match status" value="1"/>
</dbReference>
<accession>A0AAU9JK26</accession>
<dbReference type="PANTHER" id="PTHR12398:SF20">
    <property type="entry name" value="PROTEIN PHOSPHATASE 1 REGULATORY INHIBITOR SUBUNIT 2"/>
    <property type="match status" value="1"/>
</dbReference>
<dbReference type="EMBL" id="CAJZBQ010000036">
    <property type="protein sequence ID" value="CAG9324859.1"/>
    <property type="molecule type" value="Genomic_DNA"/>
</dbReference>
<reference evidence="2" key="1">
    <citation type="submission" date="2021-09" db="EMBL/GenBank/DDBJ databases">
        <authorList>
            <consortium name="AG Swart"/>
            <person name="Singh M."/>
            <person name="Singh A."/>
            <person name="Seah K."/>
            <person name="Emmerich C."/>
        </authorList>
    </citation>
    <scope>NUCLEOTIDE SEQUENCE</scope>
    <source>
        <strain evidence="2">ATCC30299</strain>
    </source>
</reference>
<gene>
    <name evidence="2" type="ORF">BSTOLATCC_MIC36634</name>
</gene>
<keyword evidence="3" id="KW-1185">Reference proteome</keyword>
<evidence type="ECO:0000313" key="2">
    <source>
        <dbReference type="EMBL" id="CAG9324859.1"/>
    </source>
</evidence>